<dbReference type="PANTHER" id="PTHR28019">
    <property type="entry name" value="CELL MEMBRANE PROTEIN YLR413W-RELATED"/>
    <property type="match status" value="1"/>
</dbReference>
<sequence>MRGGRFVCVALPLILCLAAIIALLYAVLAGVTHRNLYMFSVDLSNLTIDASEATNLVKGLDLNNLDLSKLDGQTEDLIKQYLPAGTTLEDLKNKLPDGTTLDDLKDKLPDGTDLSNLGGTIDNLLNNNGKARRDLEAREDGVVTAASLGLGDKWQVSLWGYCTVNSNGNRNCTSPEWNWAAKHFNTSLLDTIASQTGLNITLPHELHDALAVFKPVTKWTQIGFATSLVALAIEFVFGIFATCTRVVSCLVWLWAGITTALVIATATAATVTASVVVGAIKSVGHEYNAKASVNTSFLATIWIGAAFSVAAGLFWILTMCCCKPESRQERKARKGFNDGEKLLPGFQRGGYGRLGDDNEMHGGLGRSPQPSPGFSPAFNHGGPQYPQNARSDLAYEPFSTRA</sequence>
<evidence type="ECO:0000256" key="2">
    <source>
        <dbReference type="SAM" id="Phobius"/>
    </source>
</evidence>
<feature type="transmembrane region" description="Helical" evidence="2">
    <location>
        <begin position="222"/>
        <end position="243"/>
    </location>
</feature>
<evidence type="ECO:0000313" key="3">
    <source>
        <dbReference type="EMBL" id="KAK0384006.1"/>
    </source>
</evidence>
<dbReference type="GO" id="GO:0031505">
    <property type="term" value="P:fungal-type cell wall organization"/>
    <property type="evidence" value="ECO:0007669"/>
    <property type="project" value="TreeGrafter"/>
</dbReference>
<comment type="caution">
    <text evidence="3">The sequence shown here is derived from an EMBL/GenBank/DDBJ whole genome shotgun (WGS) entry which is preliminary data.</text>
</comment>
<dbReference type="EMBL" id="JAPDFR010000008">
    <property type="protein sequence ID" value="KAK0384006.1"/>
    <property type="molecule type" value="Genomic_DNA"/>
</dbReference>
<dbReference type="AlphaFoldDB" id="A0AA39GBC1"/>
<evidence type="ECO:0000313" key="4">
    <source>
        <dbReference type="Proteomes" id="UP001175261"/>
    </source>
</evidence>
<feature type="transmembrane region" description="Helical" evidence="2">
    <location>
        <begin position="297"/>
        <end position="321"/>
    </location>
</feature>
<reference evidence="3" key="1">
    <citation type="submission" date="2022-10" db="EMBL/GenBank/DDBJ databases">
        <title>Determination and structural analysis of whole genome sequence of Sarocladium strictum F4-1.</title>
        <authorList>
            <person name="Hu L."/>
            <person name="Jiang Y."/>
        </authorList>
    </citation>
    <scope>NUCLEOTIDE SEQUENCE</scope>
    <source>
        <strain evidence="3">F4-1</strain>
    </source>
</reference>
<dbReference type="PANTHER" id="PTHR28019:SF3">
    <property type="entry name" value="INTEGRAL MEMBRANE PROTEIN (AFU_ORTHOLOGUE AFUA_6G07470)"/>
    <property type="match status" value="1"/>
</dbReference>
<keyword evidence="2" id="KW-1133">Transmembrane helix</keyword>
<evidence type="ECO:0000256" key="1">
    <source>
        <dbReference type="SAM" id="MobiDB-lite"/>
    </source>
</evidence>
<dbReference type="InterPro" id="IPR052413">
    <property type="entry name" value="SUR7_domain"/>
</dbReference>
<organism evidence="3 4">
    <name type="scientific">Sarocladium strictum</name>
    <name type="common">Black bundle disease fungus</name>
    <name type="synonym">Acremonium strictum</name>
    <dbReference type="NCBI Taxonomy" id="5046"/>
    <lineage>
        <taxon>Eukaryota</taxon>
        <taxon>Fungi</taxon>
        <taxon>Dikarya</taxon>
        <taxon>Ascomycota</taxon>
        <taxon>Pezizomycotina</taxon>
        <taxon>Sordariomycetes</taxon>
        <taxon>Hypocreomycetidae</taxon>
        <taxon>Hypocreales</taxon>
        <taxon>Sarocladiaceae</taxon>
        <taxon>Sarocladium</taxon>
    </lineage>
</organism>
<evidence type="ECO:0008006" key="5">
    <source>
        <dbReference type="Google" id="ProtNLM"/>
    </source>
</evidence>
<dbReference type="Proteomes" id="UP001175261">
    <property type="component" value="Unassembled WGS sequence"/>
</dbReference>
<keyword evidence="2" id="KW-0812">Transmembrane</keyword>
<name>A0AA39GBC1_SARSR</name>
<keyword evidence="2" id="KW-0472">Membrane</keyword>
<accession>A0AA39GBC1</accession>
<dbReference type="GO" id="GO:0051285">
    <property type="term" value="C:cell cortex of cell tip"/>
    <property type="evidence" value="ECO:0007669"/>
    <property type="project" value="TreeGrafter"/>
</dbReference>
<dbReference type="Pfam" id="PF06687">
    <property type="entry name" value="SUR7"/>
    <property type="match status" value="1"/>
</dbReference>
<protein>
    <recommendedName>
        <fullName evidence="5">SUR7 protein</fullName>
    </recommendedName>
</protein>
<gene>
    <name evidence="3" type="ORF">NLU13_8095</name>
</gene>
<keyword evidence="4" id="KW-1185">Reference proteome</keyword>
<dbReference type="GO" id="GO:0005886">
    <property type="term" value="C:plasma membrane"/>
    <property type="evidence" value="ECO:0007669"/>
    <property type="project" value="InterPro"/>
</dbReference>
<feature type="transmembrane region" description="Helical" evidence="2">
    <location>
        <begin position="250"/>
        <end position="277"/>
    </location>
</feature>
<dbReference type="InterPro" id="IPR009571">
    <property type="entry name" value="SUR7/Rim9-like_fungi"/>
</dbReference>
<feature type="region of interest" description="Disordered" evidence="1">
    <location>
        <begin position="332"/>
        <end position="402"/>
    </location>
</feature>
<feature type="compositionally biased region" description="Basic and acidic residues" evidence="1">
    <location>
        <begin position="332"/>
        <end position="341"/>
    </location>
</feature>
<proteinExistence type="predicted"/>